<dbReference type="InterPro" id="IPR002110">
    <property type="entry name" value="Ankyrin_rpt"/>
</dbReference>
<name>A0ABR4GW62_9EURO</name>
<proteinExistence type="predicted"/>
<feature type="domain" description="Nucleoside phosphorylase" evidence="3">
    <location>
        <begin position="10"/>
        <end position="286"/>
    </location>
</feature>
<evidence type="ECO:0000313" key="6">
    <source>
        <dbReference type="Proteomes" id="UP001610334"/>
    </source>
</evidence>
<dbReference type="Pfam" id="PF12796">
    <property type="entry name" value="Ank_2"/>
    <property type="match status" value="1"/>
</dbReference>
<dbReference type="Gene3D" id="1.25.40.20">
    <property type="entry name" value="Ankyrin repeat-containing domain"/>
    <property type="match status" value="1"/>
</dbReference>
<evidence type="ECO:0008006" key="7">
    <source>
        <dbReference type="Google" id="ProtNLM"/>
    </source>
</evidence>
<keyword evidence="1" id="KW-0677">Repeat</keyword>
<dbReference type="InterPro" id="IPR056884">
    <property type="entry name" value="NPHP3-like_N"/>
</dbReference>
<organism evidence="5 6">
    <name type="scientific">Aspergillus granulosus</name>
    <dbReference type="NCBI Taxonomy" id="176169"/>
    <lineage>
        <taxon>Eukaryota</taxon>
        <taxon>Fungi</taxon>
        <taxon>Dikarya</taxon>
        <taxon>Ascomycota</taxon>
        <taxon>Pezizomycotina</taxon>
        <taxon>Eurotiomycetes</taxon>
        <taxon>Eurotiomycetidae</taxon>
        <taxon>Eurotiales</taxon>
        <taxon>Aspergillaceae</taxon>
        <taxon>Aspergillus</taxon>
        <taxon>Aspergillus subgen. Nidulantes</taxon>
    </lineage>
</organism>
<keyword evidence="6" id="KW-1185">Reference proteome</keyword>
<dbReference type="PANTHER" id="PTHR46082">
    <property type="entry name" value="ATP/GTP-BINDING PROTEIN-RELATED"/>
    <property type="match status" value="1"/>
</dbReference>
<gene>
    <name evidence="5" type="ORF">BJX63DRAFT_77013</name>
</gene>
<evidence type="ECO:0000259" key="3">
    <source>
        <dbReference type="Pfam" id="PF01048"/>
    </source>
</evidence>
<evidence type="ECO:0000259" key="4">
    <source>
        <dbReference type="Pfam" id="PF24883"/>
    </source>
</evidence>
<dbReference type="InterPro" id="IPR000845">
    <property type="entry name" value="Nucleoside_phosphorylase_d"/>
</dbReference>
<dbReference type="SUPFAM" id="SSF48403">
    <property type="entry name" value="Ankyrin repeat"/>
    <property type="match status" value="1"/>
</dbReference>
<dbReference type="EMBL" id="JBFXLT010000143">
    <property type="protein sequence ID" value="KAL2803315.1"/>
    <property type="molecule type" value="Genomic_DNA"/>
</dbReference>
<dbReference type="SUPFAM" id="SSF52540">
    <property type="entry name" value="P-loop containing nucleoside triphosphate hydrolases"/>
    <property type="match status" value="1"/>
</dbReference>
<evidence type="ECO:0000313" key="5">
    <source>
        <dbReference type="EMBL" id="KAL2803315.1"/>
    </source>
</evidence>
<feature type="domain" description="Nephrocystin 3-like N-terminal" evidence="4">
    <location>
        <begin position="354"/>
        <end position="519"/>
    </location>
</feature>
<dbReference type="CDD" id="cd09008">
    <property type="entry name" value="MTAN"/>
    <property type="match status" value="1"/>
</dbReference>
<feature type="repeat" description="ANK" evidence="2">
    <location>
        <begin position="931"/>
        <end position="956"/>
    </location>
</feature>
<sequence length="1015" mass="113029">MGFRHDDYTIAWVCALPLEMAAAMTMLDEVHQSLPQPATDYNAYRLGNIIGHNVVVACLPSGVYGTTSAATVIAHMCGTFPSLQFALMVGIGGGVPSKNADIRLGDVVVSMPTAGSGGLVQYDYGKTLQGGSFQRTGSLNKPPQSLLTAVSRIRSDHIIGKSLIGKNISESRQKHQTTSEHFSRPDQDRLFKAAYSHESKVDDCSLCDQSQLVSRPPRETDEPYIHYGLIASGNQVMKDAKTRDFIAQQFDVLCFDMEAAGLMDMIPCLVIRGICDYCDSHKNKQWQGYAALTSAAYTKALLHIIPVPGPPSQPSVTSPNLSPESKDLSLVANWIFTENTNISHYELLNQSHQGTGRWVLDSEEYRKWVSGENRTMFCEAAPGAGKSTLSAILVEELRSIHSNTTSVGVAAVYCSYKRRDEQNSSYFLSSILKQLIQDLRHLPEAISSLYQDHITRGTRPSYDDLSNGLQSLIEPSRQYFIIIDALDECSRANGMLKSVLSELFRLQNYGQVFLCATSRPIPDIAKHFDGAVHFDAQAAENDLRSYVDSYMPRFPPHLENDLLLQDKIKTELTKAANGMFLFVKIHMEVIISRPTRKHILAVLDSLATKAESFEPFCIETMDRIMDQMSESKSLAIHSLSWMTYSRVQLSISDLRHALAIEIGSSSFDKDKIRDIEEIVSACCGLLNYDEAKQTVFFSHPVIHKCLRKMQKTWLSAAERHLADSCITYLCYEAFRSGPCTSHEDFDLRLRSFPLFQYAANHWAHHVSACGSGDESLLMTFLCDEGASASAFQVLLASRPGFDSSKHITYQTSGLHLAAYSGLDRVIPHLLQRGQSPFSLDTYGNTPLLWAARQGHTRAIRELSTCDETTLSIVIQRRDLNLVDQLIEAGYNVNVKGFWNRSPLHQAILAKDAVLTQKLLAAQADTNSKDSDDSTPLQLAVRCNDLQFVELLLRNSATEKGIMLSDWRKAFKQDSSTVVRLSEGTHSGKLINFVGDDCVCWPTHNHDSQRTLRTLW</sequence>
<dbReference type="PANTHER" id="PTHR46082:SF11">
    <property type="entry name" value="AAA+ ATPASE DOMAIN-CONTAINING PROTEIN-RELATED"/>
    <property type="match status" value="1"/>
</dbReference>
<dbReference type="SUPFAM" id="SSF53167">
    <property type="entry name" value="Purine and uridine phosphorylases"/>
    <property type="match status" value="1"/>
</dbReference>
<dbReference type="InterPro" id="IPR036770">
    <property type="entry name" value="Ankyrin_rpt-contain_sf"/>
</dbReference>
<dbReference type="PROSITE" id="PS50297">
    <property type="entry name" value="ANK_REP_REGION"/>
    <property type="match status" value="1"/>
</dbReference>
<evidence type="ECO:0000256" key="1">
    <source>
        <dbReference type="ARBA" id="ARBA00022737"/>
    </source>
</evidence>
<feature type="repeat" description="ANK" evidence="2">
    <location>
        <begin position="898"/>
        <end position="930"/>
    </location>
</feature>
<dbReference type="Pfam" id="PF01048">
    <property type="entry name" value="PNP_UDP_1"/>
    <property type="match status" value="1"/>
</dbReference>
<dbReference type="SMART" id="SM00248">
    <property type="entry name" value="ANK"/>
    <property type="match status" value="4"/>
</dbReference>
<dbReference type="PROSITE" id="PS50088">
    <property type="entry name" value="ANK_REPEAT"/>
    <property type="match status" value="2"/>
</dbReference>
<dbReference type="Pfam" id="PF24883">
    <property type="entry name" value="NPHP3_N"/>
    <property type="match status" value="1"/>
</dbReference>
<dbReference type="Gene3D" id="3.40.50.1580">
    <property type="entry name" value="Nucleoside phosphorylase domain"/>
    <property type="match status" value="1"/>
</dbReference>
<reference evidence="5 6" key="1">
    <citation type="submission" date="2024-07" db="EMBL/GenBank/DDBJ databases">
        <title>Section-level genome sequencing and comparative genomics of Aspergillus sections Usti and Cavernicolus.</title>
        <authorList>
            <consortium name="Lawrence Berkeley National Laboratory"/>
            <person name="Nybo J.L."/>
            <person name="Vesth T.C."/>
            <person name="Theobald S."/>
            <person name="Frisvad J.C."/>
            <person name="Larsen T.O."/>
            <person name="Kjaerboelling I."/>
            <person name="Rothschild-Mancinelli K."/>
            <person name="Lyhne E.K."/>
            <person name="Kogle M.E."/>
            <person name="Barry K."/>
            <person name="Clum A."/>
            <person name="Na H."/>
            <person name="Ledsgaard L."/>
            <person name="Lin J."/>
            <person name="Lipzen A."/>
            <person name="Kuo A."/>
            <person name="Riley R."/>
            <person name="Mondo S."/>
            <person name="Labutti K."/>
            <person name="Haridas S."/>
            <person name="Pangalinan J."/>
            <person name="Salamov A.A."/>
            <person name="Simmons B.A."/>
            <person name="Magnuson J.K."/>
            <person name="Chen J."/>
            <person name="Drula E."/>
            <person name="Henrissat B."/>
            <person name="Wiebenga A."/>
            <person name="Lubbers R.J."/>
            <person name="Gomes A.C."/>
            <person name="Makela M.R."/>
            <person name="Stajich J."/>
            <person name="Grigoriev I.V."/>
            <person name="Mortensen U.H."/>
            <person name="De Vries R.P."/>
            <person name="Baker S.E."/>
            <person name="Andersen M.R."/>
        </authorList>
    </citation>
    <scope>NUCLEOTIDE SEQUENCE [LARGE SCALE GENOMIC DNA]</scope>
    <source>
        <strain evidence="5 6">CBS 588.65</strain>
    </source>
</reference>
<dbReference type="Proteomes" id="UP001610334">
    <property type="component" value="Unassembled WGS sequence"/>
</dbReference>
<dbReference type="InterPro" id="IPR027417">
    <property type="entry name" value="P-loop_NTPase"/>
</dbReference>
<comment type="caution">
    <text evidence="5">The sequence shown here is derived from an EMBL/GenBank/DDBJ whole genome shotgun (WGS) entry which is preliminary data.</text>
</comment>
<dbReference type="Gene3D" id="3.40.50.300">
    <property type="entry name" value="P-loop containing nucleotide triphosphate hydrolases"/>
    <property type="match status" value="1"/>
</dbReference>
<dbReference type="InterPro" id="IPR053137">
    <property type="entry name" value="NLR-like"/>
</dbReference>
<dbReference type="InterPro" id="IPR035994">
    <property type="entry name" value="Nucleoside_phosphorylase_sf"/>
</dbReference>
<protein>
    <recommendedName>
        <fullName evidence="7">Nucleoside phosphorylase domain-containing protein</fullName>
    </recommendedName>
</protein>
<accession>A0ABR4GW62</accession>
<evidence type="ECO:0000256" key="2">
    <source>
        <dbReference type="PROSITE-ProRule" id="PRU00023"/>
    </source>
</evidence>
<keyword evidence="2" id="KW-0040">ANK repeat</keyword>